<feature type="region of interest" description="Disordered" evidence="11">
    <location>
        <begin position="155"/>
        <end position="181"/>
    </location>
</feature>
<comment type="subcellular location">
    <subcellularLocation>
        <location evidence="1">Membrane</location>
        <topology evidence="1">Multi-pass membrane protein</topology>
    </subcellularLocation>
</comment>
<evidence type="ECO:0000256" key="10">
    <source>
        <dbReference type="ARBA" id="ARBA00047777"/>
    </source>
</evidence>
<feature type="transmembrane region" description="Helical" evidence="12">
    <location>
        <begin position="1406"/>
        <end position="1427"/>
    </location>
</feature>
<comment type="catalytic activity">
    <reaction evidence="10">
        <text>[(1-&gt;3)-beta-D-glucosyl](n) + UDP-alpha-D-glucose = [(1-&gt;3)-beta-D-glucosyl](n+1) + UDP + H(+)</text>
        <dbReference type="Rhea" id="RHEA:21476"/>
        <dbReference type="Rhea" id="RHEA-COMP:11146"/>
        <dbReference type="Rhea" id="RHEA-COMP:14303"/>
        <dbReference type="ChEBI" id="CHEBI:15378"/>
        <dbReference type="ChEBI" id="CHEBI:37671"/>
        <dbReference type="ChEBI" id="CHEBI:58223"/>
        <dbReference type="ChEBI" id="CHEBI:58885"/>
        <dbReference type="EC" id="2.4.1.34"/>
    </reaction>
</comment>
<dbReference type="GO" id="GO:0003843">
    <property type="term" value="F:1,3-beta-D-glucan synthase activity"/>
    <property type="evidence" value="ECO:0007669"/>
    <property type="project" value="UniProtKB-EC"/>
</dbReference>
<evidence type="ECO:0000256" key="1">
    <source>
        <dbReference type="ARBA" id="ARBA00004141"/>
    </source>
</evidence>
<feature type="compositionally biased region" description="Low complexity" evidence="11">
    <location>
        <begin position="17"/>
        <end position="43"/>
    </location>
</feature>
<evidence type="ECO:0000259" key="13">
    <source>
        <dbReference type="SMART" id="SM01205"/>
    </source>
</evidence>
<feature type="transmembrane region" description="Helical" evidence="12">
    <location>
        <begin position="1795"/>
        <end position="1816"/>
    </location>
</feature>
<name>R8BRN3_PHAM7</name>
<dbReference type="SMART" id="SM01205">
    <property type="entry name" value="FKS1_dom1"/>
    <property type="match status" value="1"/>
</dbReference>
<feature type="transmembrane region" description="Helical" evidence="12">
    <location>
        <begin position="494"/>
        <end position="515"/>
    </location>
</feature>
<feature type="transmembrane region" description="Helical" evidence="12">
    <location>
        <begin position="1512"/>
        <end position="1541"/>
    </location>
</feature>
<accession>R8BRN3</accession>
<feature type="transmembrane region" description="Helical" evidence="12">
    <location>
        <begin position="616"/>
        <end position="644"/>
    </location>
</feature>
<evidence type="ECO:0000256" key="9">
    <source>
        <dbReference type="ARBA" id="ARBA00031935"/>
    </source>
</evidence>
<feature type="transmembrane region" description="Helical" evidence="12">
    <location>
        <begin position="1657"/>
        <end position="1687"/>
    </location>
</feature>
<evidence type="ECO:0000256" key="4">
    <source>
        <dbReference type="ARBA" id="ARBA00022676"/>
    </source>
</evidence>
<feature type="region of interest" description="Disordered" evidence="11">
    <location>
        <begin position="1895"/>
        <end position="1930"/>
    </location>
</feature>
<evidence type="ECO:0000256" key="5">
    <source>
        <dbReference type="ARBA" id="ARBA00022679"/>
    </source>
</evidence>
<dbReference type="KEGG" id="tmn:UCRPA7_2533"/>
<keyword evidence="8 12" id="KW-0472">Membrane</keyword>
<evidence type="ECO:0000256" key="8">
    <source>
        <dbReference type="ARBA" id="ARBA00023136"/>
    </source>
</evidence>
<keyword evidence="15" id="KW-1185">Reference proteome</keyword>
<keyword evidence="5" id="KW-0808">Transferase</keyword>
<feature type="transmembrane region" description="Helical" evidence="12">
    <location>
        <begin position="1731"/>
        <end position="1753"/>
    </location>
</feature>
<feature type="transmembrane region" description="Helical" evidence="12">
    <location>
        <begin position="732"/>
        <end position="754"/>
    </location>
</feature>
<dbReference type="GO" id="GO:0000148">
    <property type="term" value="C:1,3-beta-D-glucan synthase complex"/>
    <property type="evidence" value="ECO:0007669"/>
    <property type="project" value="InterPro"/>
</dbReference>
<feature type="compositionally biased region" description="Low complexity" evidence="11">
    <location>
        <begin position="89"/>
        <end position="103"/>
    </location>
</feature>
<dbReference type="GO" id="GO:0051278">
    <property type="term" value="P:fungal-type cell wall polysaccharide biosynthetic process"/>
    <property type="evidence" value="ECO:0007669"/>
    <property type="project" value="TreeGrafter"/>
</dbReference>
<feature type="domain" description="1,3-beta-glucan synthase component FKS1-like" evidence="13">
    <location>
        <begin position="348"/>
        <end position="460"/>
    </location>
</feature>
<dbReference type="Pfam" id="PF02364">
    <property type="entry name" value="Glucan_synthase"/>
    <property type="match status" value="1"/>
</dbReference>
<feature type="transmembrane region" description="Helical" evidence="12">
    <location>
        <begin position="1853"/>
        <end position="1877"/>
    </location>
</feature>
<feature type="compositionally biased region" description="Low complexity" evidence="11">
    <location>
        <begin position="1921"/>
        <end position="1930"/>
    </location>
</feature>
<dbReference type="GO" id="GO:0005886">
    <property type="term" value="C:plasma membrane"/>
    <property type="evidence" value="ECO:0007669"/>
    <property type="project" value="TreeGrafter"/>
</dbReference>
<evidence type="ECO:0000256" key="12">
    <source>
        <dbReference type="SAM" id="Phobius"/>
    </source>
</evidence>
<dbReference type="OrthoDB" id="1880850at2759"/>
<dbReference type="Pfam" id="PF23605">
    <property type="entry name" value="FKS1_dom2"/>
    <property type="match status" value="1"/>
</dbReference>
<dbReference type="Pfam" id="PF14288">
    <property type="entry name" value="FKS1_dom1"/>
    <property type="match status" value="1"/>
</dbReference>
<gene>
    <name evidence="14" type="ORF">UCRPA7_2533</name>
</gene>
<evidence type="ECO:0000256" key="11">
    <source>
        <dbReference type="SAM" id="MobiDB-lite"/>
    </source>
</evidence>
<evidence type="ECO:0000256" key="6">
    <source>
        <dbReference type="ARBA" id="ARBA00022692"/>
    </source>
</evidence>
<evidence type="ECO:0000256" key="3">
    <source>
        <dbReference type="ARBA" id="ARBA00012589"/>
    </source>
</evidence>
<evidence type="ECO:0000256" key="7">
    <source>
        <dbReference type="ARBA" id="ARBA00022989"/>
    </source>
</evidence>
<dbReference type="PANTHER" id="PTHR12741:SF48">
    <property type="entry name" value="1,3-BETA-GLUCAN SYNTHASE COMPONENT FKS1-RELATED"/>
    <property type="match status" value="1"/>
</dbReference>
<feature type="transmembrane region" description="Helical" evidence="12">
    <location>
        <begin position="1617"/>
        <end position="1636"/>
    </location>
</feature>
<dbReference type="EC" id="2.4.1.34" evidence="3"/>
<feature type="region of interest" description="Disordered" evidence="11">
    <location>
        <begin position="1"/>
        <end position="125"/>
    </location>
</feature>
<evidence type="ECO:0000313" key="15">
    <source>
        <dbReference type="Proteomes" id="UP000014074"/>
    </source>
</evidence>
<sequence length="1943" mass="222433">MSGYPGGHHDYDDGYGHHQQQQQGNTDSYYQDDQRQYYDNGYDAHGGHQNGGGHAGDGYYDESGYYNADPNNPYHQDGGYYDGHDQYQDDYYNNNNGYYDQGYDQGGYGNNGRHRGGSEEDSETFSDFTMRSDMARAADMDYYGRGDERYNSYNEGQMGGRGYRPPSSQISYGGNRSSGASTPNYGMDYGNVLPAGQRSREPYPAWTSDAQIPLSKEEVEDIFLDLTAKFGFQRDSMRNMYDHFMTLLDSRASRMTPNQALLSLHADYIGGDNANYRKWYFAAHLDLDDAVGFANIKGKGLRRTRKNKKKKKNDPQNEAEMLEDLEGDDSLEAAEYRWKTRMNRMSQHDRVRQIALYLLCWGEANQVRFMPECLCFIFKCADDYLNSPACQNLVEPVEEFTFLNNVITPLYQFVRDQGYEILDGVYVRRERDHNQIIGYDDCNQLFWYPEGIDRLVLQDKSKLVDVPPAERYLKLKDVHWKKCFFKTYKETRSWFHLLVNFNRIWILHITMFWFYTAHNTPTLLVRHYEQQVNNQPPASAQWSIVGFGGGIAALIQILATLAEWAYVPRRWAGAQHLTKKLLFLIVIFIINVGPGVYVFMPAADDAAFEEKQKSKIALILGIVQFFIAVITFIFFSVMPLGGLFGSYLTKNSRRYVASQTFTASYPRLSGNDMAMSWGLWAVVGGAKFGFSYGYLILSLRDPLRYLSIMDVSSCLGDSILKRYLCPYQPKILMGLMIFTDVIFFFLDTYLWYVLINTVFSIARSFYLGSSIWTPWRNIFSRLPKRIYSKVLATTDMEIKYKPKVLISQIWNAIIISMYREHLLAIDHVQKLLYHQVPSEQEGKRTLRAPTFFVSQEDHSFKTEFFPSHSEAERRISFFAQSLSTPIPEPLPVDNMPTFTVLIPHYSEKILLSLREIIREDEPYSRVTLLEYLKQLHPHEWDCFVKDTKILADETSQFNGDYEKNEKDTAKSKIDDLPFYCIGFKSSAPEYTLRTRIWASLRSQTLYRTISGFMNYSRAIKLLYRVENPEVVQMFGGNSDKLERELERMARRKFKLVVSMQRYSKFKKEEMENAEFLLRAYPDLQIAYLDEEPPLVEGEEPRIYSALIDGHSEIMENGMRRPKFRIQLSGNPVLGDGKSDNQNHSLIFYRGEYIQLIDANQDNYLEECLKIRSVLAEFEEMKTENVSPYTPGVKNAVRAPVAILGAREYIFSENIGILGDVAAGKEQTFGTLFARTLAHIGGKLHYGHPDFLNGIFMTTRGGVSKAQKGLHLNEDIYAGMNALLRGGRIKHCEYYQCGKGRDLGLGSIMNFTTKIGTGMGEQMLSREYYYLGTQLPLDRFLSFYYAHPGFHLNNMLIMFSVQIFMITCLNLGALRHETIPCDYNRDVPITDPLYPTGCQNTDAIMDWVWRCVMSIFFVLFLSYVPLVIQELTERGFWRAATRLAKQICSVSPLFEVFMTQIYANSVQEDLSFGGARYIGTGRGFATARIPFGVLFSRFAGPSIYFGIRMMMMLLFATLTIWQAALVYFWISLLGLVICPFLYNPHQFAWSDFFIDYRDFLRWLSRGNSRSHASSWISFSRLSRTRITGYKRKTMGDPSGKLSADVPRAAITNLFFGEIIGPLLFVAVTLIPYLFINAQTGVNGPNKHNDRDAKATASLLRVAIVAFAPIAVNAGTLAVMFAMACFMGPLLSMCCKKFGSVLAAIAHGIAVIMLLVFFEVMFFLEGFNFTKTLLGMITVLAIQRFIFKLIISLALTREFRTDQANIAFWTGKWYSMGWHSVSQPAREFLCKITELSMFAGDFVLGHILLFMMLPAIIIPQIDKLHSMMLFWLRPSRQIRPPIYSMKQSKLRRRRVFRYAILYFVMLVVFVGLIVGPIVAGKNIPKLDLLDSTNLLQPTGQDNDDTNGRTETGTGRPNYTGALKTSSTATAKATATDSSNDKLRLF</sequence>
<comment type="similarity">
    <text evidence="2">Belongs to the glycosyltransferase 48 family.</text>
</comment>
<dbReference type="PANTHER" id="PTHR12741">
    <property type="entry name" value="LYST-INTERACTING PROTEIN LIP5 DOPAMINE RESPONSIVE PROTEIN DRG-1"/>
    <property type="match status" value="1"/>
</dbReference>
<feature type="transmembrane region" description="Helical" evidence="12">
    <location>
        <begin position="1699"/>
        <end position="1722"/>
    </location>
</feature>
<dbReference type="InterPro" id="IPR056261">
    <property type="entry name" value="FKS1-like_dom2"/>
</dbReference>
<dbReference type="Proteomes" id="UP000014074">
    <property type="component" value="Unassembled WGS sequence"/>
</dbReference>
<dbReference type="eggNOG" id="KOG0916">
    <property type="taxonomic scope" value="Eukaryota"/>
</dbReference>
<organism evidence="14 15">
    <name type="scientific">Phaeoacremonium minimum (strain UCR-PA7)</name>
    <name type="common">Esca disease fungus</name>
    <name type="synonym">Togninia minima</name>
    <dbReference type="NCBI Taxonomy" id="1286976"/>
    <lineage>
        <taxon>Eukaryota</taxon>
        <taxon>Fungi</taxon>
        <taxon>Dikarya</taxon>
        <taxon>Ascomycota</taxon>
        <taxon>Pezizomycotina</taxon>
        <taxon>Sordariomycetes</taxon>
        <taxon>Sordariomycetidae</taxon>
        <taxon>Togniniales</taxon>
        <taxon>Togniniaceae</taxon>
        <taxon>Phaeoacremonium</taxon>
    </lineage>
</organism>
<feature type="transmembrane region" description="Helical" evidence="12">
    <location>
        <begin position="677"/>
        <end position="697"/>
    </location>
</feature>
<dbReference type="GO" id="GO:0006075">
    <property type="term" value="P:(1-&gt;3)-beta-D-glucan biosynthetic process"/>
    <property type="evidence" value="ECO:0007669"/>
    <property type="project" value="InterPro"/>
</dbReference>
<feature type="compositionally biased region" description="Polar residues" evidence="11">
    <location>
        <begin position="166"/>
        <end position="181"/>
    </location>
</feature>
<proteinExistence type="inferred from homology"/>
<evidence type="ECO:0000313" key="14">
    <source>
        <dbReference type="EMBL" id="EOO02001.1"/>
    </source>
</evidence>
<evidence type="ECO:0000256" key="2">
    <source>
        <dbReference type="ARBA" id="ARBA00009040"/>
    </source>
</evidence>
<dbReference type="InterPro" id="IPR026899">
    <property type="entry name" value="FKS1-like_dom1"/>
</dbReference>
<dbReference type="EMBL" id="KB932935">
    <property type="protein sequence ID" value="EOO02001.1"/>
    <property type="molecule type" value="Genomic_DNA"/>
</dbReference>
<keyword evidence="4" id="KW-0328">Glycosyltransferase</keyword>
<dbReference type="RefSeq" id="XP_007913271.1">
    <property type="nucleotide sequence ID" value="XM_007915080.1"/>
</dbReference>
<keyword evidence="6 12" id="KW-0812">Transmembrane</keyword>
<feature type="transmembrane region" description="Helical" evidence="12">
    <location>
        <begin position="542"/>
        <end position="561"/>
    </location>
</feature>
<feature type="transmembrane region" description="Helical" evidence="12">
    <location>
        <begin position="581"/>
        <end position="600"/>
    </location>
</feature>
<reference evidence="15" key="1">
    <citation type="journal article" date="2013" name="Genome Announc.">
        <title>Draft genome sequence of the ascomycete Phaeoacremonium aleophilum strain UCR-PA7, a causal agent of the esca disease complex in grapevines.</title>
        <authorList>
            <person name="Blanco-Ulate B."/>
            <person name="Rolshausen P."/>
            <person name="Cantu D."/>
        </authorList>
    </citation>
    <scope>NUCLEOTIDE SEQUENCE [LARGE SCALE GENOMIC DNA]</scope>
    <source>
        <strain evidence="15">UCR-PA7</strain>
    </source>
</reference>
<dbReference type="InterPro" id="IPR003440">
    <property type="entry name" value="Glyco_trans_48_dom"/>
</dbReference>
<dbReference type="GeneID" id="19322792"/>
<dbReference type="HOGENOM" id="CLU_000844_0_1_1"/>
<protein>
    <recommendedName>
        <fullName evidence="3">1,3-beta-glucan synthase</fullName>
        <ecNumber evidence="3">2.4.1.34</ecNumber>
    </recommendedName>
    <alternativeName>
        <fullName evidence="9">1,3-beta-D-glucan-UDP glucosyltransferase</fullName>
    </alternativeName>
</protein>
<keyword evidence="7 12" id="KW-1133">Transmembrane helix</keyword>
<feature type="compositionally biased region" description="Basic and acidic residues" evidence="11">
    <location>
        <begin position="7"/>
        <end position="16"/>
    </location>
</feature>